<evidence type="ECO:0000313" key="1">
    <source>
        <dbReference type="EMBL" id="BBO67950.1"/>
    </source>
</evidence>
<dbReference type="AlphaFoldDB" id="A0A5K7YIN0"/>
<keyword evidence="2" id="KW-1185">Reference proteome</keyword>
<proteinExistence type="predicted"/>
<dbReference type="Proteomes" id="UP000427906">
    <property type="component" value="Chromosome"/>
</dbReference>
<reference evidence="1 2" key="1">
    <citation type="submission" date="2019-11" db="EMBL/GenBank/DDBJ databases">
        <title>Comparative genomics of hydrocarbon-degrading Desulfosarcina strains.</title>
        <authorList>
            <person name="Watanabe M."/>
            <person name="Kojima H."/>
            <person name="Fukui M."/>
        </authorList>
    </citation>
    <scope>NUCLEOTIDE SEQUENCE [LARGE SCALE GENOMIC DNA]</scope>
    <source>
        <strain evidence="1 2">PL12</strain>
    </source>
</reference>
<protein>
    <submittedName>
        <fullName evidence="1">Uncharacterized protein</fullName>
    </submittedName>
</protein>
<dbReference type="EMBL" id="AP021874">
    <property type="protein sequence ID" value="BBO67950.1"/>
    <property type="molecule type" value="Genomic_DNA"/>
</dbReference>
<accession>A0A5K7YIN0</accession>
<dbReference type="KEGG" id="dalk:DSCA_18800"/>
<gene>
    <name evidence="1" type="ORF">DSCA_18800</name>
</gene>
<sequence length="79" mass="9416">MKLSKKKPRKASVRIYTNLRGRLIINFSKRVRKLLAYDDGLIFRTIRFPKSIKFAWLTIWLAEKIKDFFAYVRFDSCGA</sequence>
<name>A0A5K7YIN0_9BACT</name>
<evidence type="ECO:0000313" key="2">
    <source>
        <dbReference type="Proteomes" id="UP000427906"/>
    </source>
</evidence>
<organism evidence="1 2">
    <name type="scientific">Desulfosarcina alkanivorans</name>
    <dbReference type="NCBI Taxonomy" id="571177"/>
    <lineage>
        <taxon>Bacteria</taxon>
        <taxon>Pseudomonadati</taxon>
        <taxon>Thermodesulfobacteriota</taxon>
        <taxon>Desulfobacteria</taxon>
        <taxon>Desulfobacterales</taxon>
        <taxon>Desulfosarcinaceae</taxon>
        <taxon>Desulfosarcina</taxon>
    </lineage>
</organism>
<dbReference type="RefSeq" id="WP_155316158.1">
    <property type="nucleotide sequence ID" value="NZ_AP021874.1"/>
</dbReference>